<comment type="caution">
    <text evidence="2">The sequence shown here is derived from an EMBL/GenBank/DDBJ whole genome shotgun (WGS) entry which is preliminary data.</text>
</comment>
<gene>
    <name evidence="2" type="ORF">OCV77_07585</name>
</gene>
<feature type="domain" description="AB hydrolase-1" evidence="1">
    <location>
        <begin position="15"/>
        <end position="243"/>
    </location>
</feature>
<evidence type="ECO:0000313" key="2">
    <source>
        <dbReference type="EMBL" id="MCU6744356.1"/>
    </source>
</evidence>
<reference evidence="2 3" key="1">
    <citation type="journal article" date="2021" name="ISME Commun">
        <title>Automated analysis of genomic sequences facilitates high-throughput and comprehensive description of bacteria.</title>
        <authorList>
            <person name="Hitch T.C.A."/>
        </authorList>
    </citation>
    <scope>NUCLEOTIDE SEQUENCE [LARGE SCALE GENOMIC DNA]</scope>
    <source>
        <strain evidence="2 3">Sanger_18</strain>
    </source>
</reference>
<protein>
    <submittedName>
        <fullName evidence="2">Alpha/beta hydrolase</fullName>
    </submittedName>
</protein>
<name>A0ABT2T395_9FIRM</name>
<dbReference type="EMBL" id="JAOQKJ010000005">
    <property type="protein sequence ID" value="MCU6744356.1"/>
    <property type="molecule type" value="Genomic_DNA"/>
</dbReference>
<dbReference type="Pfam" id="PF12697">
    <property type="entry name" value="Abhydrolase_6"/>
    <property type="match status" value="1"/>
</dbReference>
<dbReference type="SUPFAM" id="SSF53474">
    <property type="entry name" value="alpha/beta-Hydrolases"/>
    <property type="match status" value="1"/>
</dbReference>
<accession>A0ABT2T395</accession>
<dbReference type="Proteomes" id="UP001652432">
    <property type="component" value="Unassembled WGS sequence"/>
</dbReference>
<organism evidence="2 3">
    <name type="scientific">Suilimivivens aceti</name>
    <dbReference type="NCBI Taxonomy" id="2981774"/>
    <lineage>
        <taxon>Bacteria</taxon>
        <taxon>Bacillati</taxon>
        <taxon>Bacillota</taxon>
        <taxon>Clostridia</taxon>
        <taxon>Lachnospirales</taxon>
        <taxon>Lachnospiraceae</taxon>
        <taxon>Suilimivivens</taxon>
    </lineage>
</organism>
<keyword evidence="2" id="KW-0378">Hydrolase</keyword>
<sequence>MNIHEFGKENKETILLIHPSVVKWDYFENVIPLLQKNYHLLVPALPGYDFENNSDFTSVEQIAAELNVWLKEEGYTELYAVYGCSMGGSIALMTALGQKIRIKHCVMDGGITPYQLPWIVTRFIALKDYLMMMIGRTGGVGLLEKAFATDDYSKEDLQYVADVLRHCSRKTLWRTFDSCNNYKVPDPVPEINTQIHYWYAKNEEKERKLDIDYMKRKFPQTAFTVLPELGHAGLVLLKPELFEEMVSSL</sequence>
<evidence type="ECO:0000313" key="3">
    <source>
        <dbReference type="Proteomes" id="UP001652432"/>
    </source>
</evidence>
<dbReference type="Gene3D" id="3.40.50.1820">
    <property type="entry name" value="alpha/beta hydrolase"/>
    <property type="match status" value="1"/>
</dbReference>
<dbReference type="InterPro" id="IPR029058">
    <property type="entry name" value="AB_hydrolase_fold"/>
</dbReference>
<proteinExistence type="predicted"/>
<dbReference type="GO" id="GO:0016787">
    <property type="term" value="F:hydrolase activity"/>
    <property type="evidence" value="ECO:0007669"/>
    <property type="project" value="UniProtKB-KW"/>
</dbReference>
<dbReference type="InterPro" id="IPR050266">
    <property type="entry name" value="AB_hydrolase_sf"/>
</dbReference>
<dbReference type="InterPro" id="IPR000073">
    <property type="entry name" value="AB_hydrolase_1"/>
</dbReference>
<evidence type="ECO:0000259" key="1">
    <source>
        <dbReference type="Pfam" id="PF12697"/>
    </source>
</evidence>
<dbReference type="PANTHER" id="PTHR43798">
    <property type="entry name" value="MONOACYLGLYCEROL LIPASE"/>
    <property type="match status" value="1"/>
</dbReference>
<dbReference type="RefSeq" id="WP_262574394.1">
    <property type="nucleotide sequence ID" value="NZ_JAOQKJ010000005.1"/>
</dbReference>
<keyword evidence="3" id="KW-1185">Reference proteome</keyword>